<dbReference type="EMBL" id="CAKLBC010001700">
    <property type="protein sequence ID" value="CAH0493268.1"/>
    <property type="molecule type" value="Genomic_DNA"/>
</dbReference>
<evidence type="ECO:0000313" key="2">
    <source>
        <dbReference type="Proteomes" id="UP001157938"/>
    </source>
</evidence>
<protein>
    <submittedName>
        <fullName evidence="1">Uncharacterized protein</fullName>
    </submittedName>
</protein>
<dbReference type="Proteomes" id="UP001157938">
    <property type="component" value="Unassembled WGS sequence"/>
</dbReference>
<gene>
    <name evidence="1" type="ORF">PFR001_LOCUS8415</name>
</gene>
<accession>A0ABN8CIV2</accession>
<proteinExistence type="predicted"/>
<sequence length="19" mass="2086">EAHHEGAVPAARPKNCRDQ</sequence>
<comment type="caution">
    <text evidence="1">The sequence shown here is derived from an EMBL/GenBank/DDBJ whole genome shotgun (WGS) entry which is preliminary data.</text>
</comment>
<evidence type="ECO:0000313" key="1">
    <source>
        <dbReference type="EMBL" id="CAH0493268.1"/>
    </source>
</evidence>
<feature type="non-terminal residue" evidence="1">
    <location>
        <position position="1"/>
    </location>
</feature>
<name>A0ABN8CIV2_9STRA</name>
<organism evidence="1 2">
    <name type="scientific">Peronospora farinosa</name>
    <dbReference type="NCBI Taxonomy" id="134698"/>
    <lineage>
        <taxon>Eukaryota</taxon>
        <taxon>Sar</taxon>
        <taxon>Stramenopiles</taxon>
        <taxon>Oomycota</taxon>
        <taxon>Peronosporomycetes</taxon>
        <taxon>Peronosporales</taxon>
        <taxon>Peronosporaceae</taxon>
        <taxon>Peronospora</taxon>
    </lineage>
</organism>
<reference evidence="1 2" key="1">
    <citation type="submission" date="2021-11" db="EMBL/GenBank/DDBJ databases">
        <authorList>
            <person name="Islam A."/>
            <person name="Islam S."/>
            <person name="Flora M.S."/>
            <person name="Rahman M."/>
            <person name="Ziaur R.M."/>
            <person name="Epstein J.H."/>
            <person name="Hassan M."/>
            <person name="Klassen M."/>
            <person name="Woodard K."/>
            <person name="Webb A."/>
            <person name="Webby R.J."/>
            <person name="El Zowalaty M.E."/>
        </authorList>
    </citation>
    <scope>NUCLEOTIDE SEQUENCE [LARGE SCALE GENOMIC DNA]</scope>
    <source>
        <strain evidence="1">Pf1</strain>
    </source>
</reference>
<keyword evidence="2" id="KW-1185">Reference proteome</keyword>